<dbReference type="PATRIC" id="fig|1048834.4.peg.374"/>
<reference evidence="1 2" key="1">
    <citation type="journal article" date="2011" name="J. Bacteriol.">
        <title>Complete Genome Sequence of Alicyclobacillus acidocaldarius Strain Tc-4-1.</title>
        <authorList>
            <person name="Chen Y."/>
            <person name="He Y."/>
            <person name="Zhang B."/>
            <person name="Yang J."/>
            <person name="Li W."/>
            <person name="Dong Z."/>
            <person name="Hu S."/>
        </authorList>
    </citation>
    <scope>NUCLEOTIDE SEQUENCE [LARGE SCALE GENOMIC DNA]</scope>
    <source>
        <strain evidence="1 2">Tc-4-1</strain>
    </source>
</reference>
<dbReference type="KEGG" id="aad:TC41_0402"/>
<protein>
    <submittedName>
        <fullName evidence="1">Uncharacterized protein</fullName>
    </submittedName>
</protein>
<accession>F8IKY8</accession>
<evidence type="ECO:0000313" key="1">
    <source>
        <dbReference type="EMBL" id="AEJ42368.1"/>
    </source>
</evidence>
<dbReference type="eggNOG" id="ENOG5030JDB">
    <property type="taxonomic scope" value="Bacteria"/>
</dbReference>
<proteinExistence type="predicted"/>
<dbReference type="STRING" id="1048834.TC41_0402"/>
<name>F8IKY8_ALIAT</name>
<organism evidence="1 2">
    <name type="scientific">Alicyclobacillus acidocaldarius (strain Tc-4-1)</name>
    <name type="common">Bacillus acidocaldarius</name>
    <dbReference type="NCBI Taxonomy" id="1048834"/>
    <lineage>
        <taxon>Bacteria</taxon>
        <taxon>Bacillati</taxon>
        <taxon>Bacillota</taxon>
        <taxon>Bacilli</taxon>
        <taxon>Bacillales</taxon>
        <taxon>Alicyclobacillaceae</taxon>
        <taxon>Alicyclobacillus</taxon>
    </lineage>
</organism>
<gene>
    <name evidence="1" type="ordered locus">TC41_0402</name>
</gene>
<dbReference type="AlphaFoldDB" id="F8IKY8"/>
<sequence length="344" mass="36001">MLLAASWFIICACAIPARWPRGGRNMLRRARTYLAGLGTASFLLHPYVAWAAASAQPVPVGFYYGWVTPETAADVQGYQAIVLGADSESSGYANQQAVEQLVSSSPNISFYGYVNLSDGSNPIPMPELAQEFAEWKALGVRGIFLDLAGANYGVPRALRAWAVAQVHALGMRAAVNAWDPMDALGVGLGPGDAYVAEDWYMVSRQPAVEYPNNAPSRDLAALNQLEAQGAGVWAVTQENEFTPSITGAEVARDVQAMRQVIPMATGFAVGGLNYGADSNAIVPASSIAAALATSPPAAPSAQPTSGNAVASADAALHRADPLGAKRALISGFRALFHPLKDGAI</sequence>
<dbReference type="HOGENOM" id="CLU_899048_0_0_9"/>
<dbReference type="EMBL" id="CP002902">
    <property type="protein sequence ID" value="AEJ42368.1"/>
    <property type="molecule type" value="Genomic_DNA"/>
</dbReference>
<reference evidence="2" key="2">
    <citation type="submission" date="2011-06" db="EMBL/GenBank/DDBJ databases">
        <title>The complete genome sequence of Alicyclobacillus acidocaldarius sp. Tc-4-1.</title>
        <authorList>
            <person name="Chen Y."/>
            <person name="He Y."/>
            <person name="Dong Z."/>
            <person name="Hu S."/>
        </authorList>
    </citation>
    <scope>NUCLEOTIDE SEQUENCE [LARGE SCALE GENOMIC DNA]</scope>
    <source>
        <strain evidence="2">Tc-4-1</strain>
    </source>
</reference>
<dbReference type="Proteomes" id="UP000000292">
    <property type="component" value="Chromosome"/>
</dbReference>
<evidence type="ECO:0000313" key="2">
    <source>
        <dbReference type="Proteomes" id="UP000000292"/>
    </source>
</evidence>